<dbReference type="InterPro" id="IPR000276">
    <property type="entry name" value="GPCR_Rhodpsn"/>
</dbReference>
<dbReference type="PROSITE" id="PS50262">
    <property type="entry name" value="G_PROTEIN_RECEP_F1_2"/>
    <property type="match status" value="1"/>
</dbReference>
<dbReference type="PRINTS" id="PR00237">
    <property type="entry name" value="GPCRRHODOPSN"/>
</dbReference>
<evidence type="ECO:0000256" key="1">
    <source>
        <dbReference type="ARBA" id="ARBA00004651"/>
    </source>
</evidence>
<comment type="subcellular location">
    <subcellularLocation>
        <location evidence="1">Cell membrane</location>
        <topology evidence="1">Multi-pass membrane protein</topology>
    </subcellularLocation>
</comment>
<evidence type="ECO:0000256" key="8">
    <source>
        <dbReference type="ARBA" id="ARBA00023224"/>
    </source>
</evidence>
<keyword evidence="3 9" id="KW-0812">Transmembrane</keyword>
<feature type="domain" description="G-protein coupled receptors family 1 profile" evidence="11">
    <location>
        <begin position="1"/>
        <end position="267"/>
    </location>
</feature>
<sequence length="300" mass="34444">MVVSFRDPDILQPRLRNRVDRQRNCDLHFTSLPRNDIAAQFVHLKPGVCGFSFSTRIAFYDLFQHNEAWIFGNVMCKVVMGIDGFNMFSGIFTLTAMAVDRYLAIVHIVWSKNYRTALKTKVVCAATWLAAFAVTVPLWMYSATQTFNGVTVCNVICPVLVGQLFIIYTFLFGFVLPLICIITCYCRILRYLTNGRSRQRRRQFHVGRVGAMVLIAVILFVLCWLSFWIIRLLLLSGDHSHTLALQVSYYVSVFLSSINSCLNPLVYAYFKQDFQDVIKHCICYCKSHKETMSRLRCSSG</sequence>
<dbReference type="Proteomes" id="UP000694865">
    <property type="component" value="Unplaced"/>
</dbReference>
<dbReference type="PANTHER" id="PTHR24229">
    <property type="entry name" value="NEUROPEPTIDES RECEPTOR"/>
    <property type="match status" value="1"/>
</dbReference>
<evidence type="ECO:0000256" key="10">
    <source>
        <dbReference type="SAM" id="Phobius"/>
    </source>
</evidence>
<protein>
    <submittedName>
        <fullName evidence="13">Somatostatin receptor type 4-like</fullName>
    </submittedName>
</protein>
<evidence type="ECO:0000256" key="5">
    <source>
        <dbReference type="ARBA" id="ARBA00023040"/>
    </source>
</evidence>
<feature type="transmembrane region" description="Helical" evidence="10">
    <location>
        <begin position="209"/>
        <end position="229"/>
    </location>
</feature>
<keyword evidence="7 9" id="KW-0675">Receptor</keyword>
<evidence type="ECO:0000256" key="6">
    <source>
        <dbReference type="ARBA" id="ARBA00023136"/>
    </source>
</evidence>
<feature type="transmembrane region" description="Helical" evidence="10">
    <location>
        <begin position="249"/>
        <end position="270"/>
    </location>
</feature>
<dbReference type="GeneID" id="100375080"/>
<evidence type="ECO:0000256" key="9">
    <source>
        <dbReference type="RuleBase" id="RU000688"/>
    </source>
</evidence>
<dbReference type="Gene3D" id="1.20.1070.10">
    <property type="entry name" value="Rhodopsin 7-helix transmembrane proteins"/>
    <property type="match status" value="1"/>
</dbReference>
<evidence type="ECO:0000313" key="13">
    <source>
        <dbReference type="RefSeq" id="XP_006818356.1"/>
    </source>
</evidence>
<feature type="transmembrane region" description="Helical" evidence="10">
    <location>
        <begin position="161"/>
        <end position="188"/>
    </location>
</feature>
<evidence type="ECO:0000256" key="4">
    <source>
        <dbReference type="ARBA" id="ARBA00022989"/>
    </source>
</evidence>
<keyword evidence="8 9" id="KW-0807">Transducer</keyword>
<comment type="similarity">
    <text evidence="9">Belongs to the G-protein coupled receptor 1 family.</text>
</comment>
<dbReference type="RefSeq" id="XP_006818356.1">
    <property type="nucleotide sequence ID" value="XM_006818293.1"/>
</dbReference>
<evidence type="ECO:0000256" key="3">
    <source>
        <dbReference type="ARBA" id="ARBA00022692"/>
    </source>
</evidence>
<organism evidence="12 13">
    <name type="scientific">Saccoglossus kowalevskii</name>
    <name type="common">Acorn worm</name>
    <dbReference type="NCBI Taxonomy" id="10224"/>
    <lineage>
        <taxon>Eukaryota</taxon>
        <taxon>Metazoa</taxon>
        <taxon>Hemichordata</taxon>
        <taxon>Enteropneusta</taxon>
        <taxon>Harrimaniidae</taxon>
        <taxon>Saccoglossus</taxon>
    </lineage>
</organism>
<proteinExistence type="inferred from homology"/>
<dbReference type="PANTHER" id="PTHR24229:SF40">
    <property type="entry name" value="ALLATOSTATIN C RECEPTOR 1-RELATED"/>
    <property type="match status" value="1"/>
</dbReference>
<evidence type="ECO:0000313" key="12">
    <source>
        <dbReference type="Proteomes" id="UP000694865"/>
    </source>
</evidence>
<feature type="transmembrane region" description="Helical" evidence="10">
    <location>
        <begin position="122"/>
        <end position="141"/>
    </location>
</feature>
<keyword evidence="12" id="KW-1185">Reference proteome</keyword>
<keyword evidence="4 10" id="KW-1133">Transmembrane helix</keyword>
<evidence type="ECO:0000256" key="7">
    <source>
        <dbReference type="ARBA" id="ARBA00023170"/>
    </source>
</evidence>
<gene>
    <name evidence="13" type="primary">LOC100375080</name>
</gene>
<reference evidence="13" key="1">
    <citation type="submission" date="2025-08" db="UniProtKB">
        <authorList>
            <consortium name="RefSeq"/>
        </authorList>
    </citation>
    <scope>IDENTIFICATION</scope>
    <source>
        <tissue evidence="13">Testes</tissue>
    </source>
</reference>
<dbReference type="SUPFAM" id="SSF81321">
    <property type="entry name" value="Family A G protein-coupled receptor-like"/>
    <property type="match status" value="1"/>
</dbReference>
<keyword evidence="2" id="KW-1003">Cell membrane</keyword>
<dbReference type="Pfam" id="PF00001">
    <property type="entry name" value="7tm_1"/>
    <property type="match status" value="1"/>
</dbReference>
<evidence type="ECO:0000256" key="2">
    <source>
        <dbReference type="ARBA" id="ARBA00022475"/>
    </source>
</evidence>
<accession>A0ABM0MEB5</accession>
<feature type="transmembrane region" description="Helical" evidence="10">
    <location>
        <begin position="87"/>
        <end position="110"/>
    </location>
</feature>
<keyword evidence="5 9" id="KW-0297">G-protein coupled receptor</keyword>
<dbReference type="PROSITE" id="PS00237">
    <property type="entry name" value="G_PROTEIN_RECEP_F1_1"/>
    <property type="match status" value="1"/>
</dbReference>
<evidence type="ECO:0000259" key="11">
    <source>
        <dbReference type="PROSITE" id="PS50262"/>
    </source>
</evidence>
<dbReference type="InterPro" id="IPR017452">
    <property type="entry name" value="GPCR_Rhodpsn_7TM"/>
</dbReference>
<keyword evidence="6 10" id="KW-0472">Membrane</keyword>
<name>A0ABM0MEB5_SACKO</name>